<keyword evidence="4 9" id="KW-0808">Transferase</keyword>
<feature type="domain" description="Ribosomal RNA methyltransferase FtsJ" evidence="8">
    <location>
        <begin position="37"/>
        <end position="80"/>
    </location>
</feature>
<dbReference type="PANTHER" id="PTHR10920">
    <property type="entry name" value="RIBOSOMAL RNA METHYLTRANSFERASE"/>
    <property type="match status" value="1"/>
</dbReference>
<dbReference type="HAMAP" id="MF_01547">
    <property type="entry name" value="RNA_methyltr_E"/>
    <property type="match status" value="1"/>
</dbReference>
<gene>
    <name evidence="9" type="primary">MRM2</name>
    <name evidence="9" type="ORF">AAF712_009657</name>
</gene>
<dbReference type="SUPFAM" id="SSF53335">
    <property type="entry name" value="S-adenosyl-L-methionine-dependent methyltransferases"/>
    <property type="match status" value="2"/>
</dbReference>
<evidence type="ECO:0000256" key="4">
    <source>
        <dbReference type="ARBA" id="ARBA00022679"/>
    </source>
</evidence>
<evidence type="ECO:0000313" key="10">
    <source>
        <dbReference type="Proteomes" id="UP001437256"/>
    </source>
</evidence>
<feature type="compositionally biased region" description="Basic and acidic residues" evidence="7">
    <location>
        <begin position="112"/>
        <end position="139"/>
    </location>
</feature>
<feature type="compositionally biased region" description="Pro residues" evidence="7">
    <location>
        <begin position="97"/>
        <end position="106"/>
    </location>
</feature>
<dbReference type="GO" id="GO:0004481">
    <property type="term" value="F:methylene-fatty-acyl-phospholipid synthase activity"/>
    <property type="evidence" value="ECO:0007669"/>
    <property type="project" value="UniProtKB-EC"/>
</dbReference>
<feature type="region of interest" description="Disordered" evidence="7">
    <location>
        <begin position="92"/>
        <end position="148"/>
    </location>
</feature>
<keyword evidence="3 9" id="KW-0489">Methyltransferase</keyword>
<dbReference type="Proteomes" id="UP001437256">
    <property type="component" value="Unassembled WGS sequence"/>
</dbReference>
<evidence type="ECO:0000256" key="6">
    <source>
        <dbReference type="ARBA" id="ARBA00041184"/>
    </source>
</evidence>
<keyword evidence="10" id="KW-1185">Reference proteome</keyword>
<evidence type="ECO:0000256" key="1">
    <source>
        <dbReference type="ARBA" id="ARBA00009258"/>
    </source>
</evidence>
<evidence type="ECO:0000256" key="2">
    <source>
        <dbReference type="ARBA" id="ARBA00022552"/>
    </source>
</evidence>
<evidence type="ECO:0000256" key="5">
    <source>
        <dbReference type="ARBA" id="ARBA00022691"/>
    </source>
</evidence>
<feature type="domain" description="Ribosomal RNA methyltransferase FtsJ" evidence="8">
    <location>
        <begin position="171"/>
        <end position="315"/>
    </location>
</feature>
<dbReference type="GO" id="GO:0032259">
    <property type="term" value="P:methylation"/>
    <property type="evidence" value="ECO:0007669"/>
    <property type="project" value="UniProtKB-KW"/>
</dbReference>
<name>A0ABR2ZRU4_9AGAR</name>
<keyword evidence="5" id="KW-0949">S-adenosyl-L-methionine</keyword>
<keyword evidence="2" id="KW-0698">rRNA processing</keyword>
<dbReference type="InterPro" id="IPR015507">
    <property type="entry name" value="rRNA-MeTfrase_E"/>
</dbReference>
<dbReference type="Pfam" id="PF01728">
    <property type="entry name" value="FtsJ"/>
    <property type="match status" value="2"/>
</dbReference>
<dbReference type="EMBL" id="JBBXMP010000081">
    <property type="protein sequence ID" value="KAL0063453.1"/>
    <property type="molecule type" value="Genomic_DNA"/>
</dbReference>
<proteinExistence type="inferred from homology"/>
<comment type="similarity">
    <text evidence="1">Belongs to the class I-like SAM-binding methyltransferase superfamily. RNA methyltransferase RlmE family.</text>
</comment>
<dbReference type="InterPro" id="IPR050082">
    <property type="entry name" value="RNA_methyltr_RlmE"/>
</dbReference>
<protein>
    <recommendedName>
        <fullName evidence="6">rRNA methyltransferase 2, mitochondrial</fullName>
    </recommendedName>
</protein>
<sequence>MSFRPTLVALAQRKSSKNWLRRQHGDPFVKQRAEDKFNSRSAYKLIEISERNGRFLERDNVRLVIDLGAAPGGWSQIAARGASSSRLEEGMFGLRKPQPPSQLPPPQEDDAKEVYGKEKWKDKESKKGKGKGKGRETKAPRLSGPGKAYDPLNIDNLLAQDEHDPHPTDGPLVVAVDLLPIQHIPGVHSIVADFLHPRTEGLIHDVLKVNGFAHDKADVILSDIAPNMTGVPAHDNEAGLEVCRAVWQFARKYLSRDVHDSTGRGGVLLLKHFTHPDVEDFRKRNFDPHFRRVTCIKPESSRSESKEAYYLCQGFRGSADP</sequence>
<accession>A0ABR2ZRU4</accession>
<comment type="caution">
    <text evidence="9">The sequence shown here is derived from an EMBL/GenBank/DDBJ whole genome shotgun (WGS) entry which is preliminary data.</text>
</comment>
<dbReference type="InterPro" id="IPR029063">
    <property type="entry name" value="SAM-dependent_MTases_sf"/>
</dbReference>
<evidence type="ECO:0000256" key="3">
    <source>
        <dbReference type="ARBA" id="ARBA00022603"/>
    </source>
</evidence>
<dbReference type="Gene3D" id="3.40.50.150">
    <property type="entry name" value="Vaccinia Virus protein VP39"/>
    <property type="match status" value="1"/>
</dbReference>
<dbReference type="PANTHER" id="PTHR10920:SF18">
    <property type="entry name" value="RRNA METHYLTRANSFERASE 2, MITOCHONDRIAL"/>
    <property type="match status" value="1"/>
</dbReference>
<evidence type="ECO:0000256" key="7">
    <source>
        <dbReference type="SAM" id="MobiDB-lite"/>
    </source>
</evidence>
<organism evidence="9 10">
    <name type="scientific">Marasmius tenuissimus</name>
    <dbReference type="NCBI Taxonomy" id="585030"/>
    <lineage>
        <taxon>Eukaryota</taxon>
        <taxon>Fungi</taxon>
        <taxon>Dikarya</taxon>
        <taxon>Basidiomycota</taxon>
        <taxon>Agaricomycotina</taxon>
        <taxon>Agaricomycetes</taxon>
        <taxon>Agaricomycetidae</taxon>
        <taxon>Agaricales</taxon>
        <taxon>Marasmiineae</taxon>
        <taxon>Marasmiaceae</taxon>
        <taxon>Marasmius</taxon>
    </lineage>
</organism>
<evidence type="ECO:0000313" key="9">
    <source>
        <dbReference type="EMBL" id="KAL0063453.1"/>
    </source>
</evidence>
<evidence type="ECO:0000259" key="8">
    <source>
        <dbReference type="Pfam" id="PF01728"/>
    </source>
</evidence>
<dbReference type="InterPro" id="IPR002877">
    <property type="entry name" value="RNA_MeTrfase_FtsJ_dom"/>
</dbReference>
<reference evidence="9 10" key="1">
    <citation type="submission" date="2024-05" db="EMBL/GenBank/DDBJ databases">
        <title>A draft genome resource for the thread blight pathogen Marasmius tenuissimus strain MS-2.</title>
        <authorList>
            <person name="Yulfo-Soto G.E."/>
            <person name="Baruah I.K."/>
            <person name="Amoako-Attah I."/>
            <person name="Bukari Y."/>
            <person name="Meinhardt L.W."/>
            <person name="Bailey B.A."/>
            <person name="Cohen S.P."/>
        </authorList>
    </citation>
    <scope>NUCLEOTIDE SEQUENCE [LARGE SCALE GENOMIC DNA]</scope>
    <source>
        <strain evidence="9 10">MS-2</strain>
    </source>
</reference>